<dbReference type="Proteomes" id="UP000199727">
    <property type="component" value="Unassembled WGS sequence"/>
</dbReference>
<gene>
    <name evidence="2" type="ORF">C361_06431</name>
</gene>
<feature type="region of interest" description="Disordered" evidence="1">
    <location>
        <begin position="1"/>
        <end position="69"/>
    </location>
</feature>
<evidence type="ECO:0000313" key="3">
    <source>
        <dbReference type="Proteomes" id="UP000199727"/>
    </source>
</evidence>
<protein>
    <submittedName>
        <fullName evidence="2">Uncharacterized protein</fullName>
    </submittedName>
</protein>
<sequence length="266" mass="29343">MNRPIQPSGEPVRPHRRNPFSSLQARTRRIRGGRRPAGSGGSSIGNRQDLPHSVHSWRSNCNPPQCSVETSDGTLSMTVNFVTYPSYPADAGSPSCEGLMNPFSYPTNEEVNQLSSTSASNYNGDNDAVSVGQQSFVPIFLDGDSSPSDFTGSETRRNEAGNDADTVVQIRFSTTQTGNTDASISLYPPDRSEYPEVDQWMELVYTQGGRGSQDEPIGMNDAIHRHLQPNAESWNSVRELVLQALWMSHTSGERRFDLRETADDEQ</sequence>
<organism evidence="2 3">
    <name type="scientific">Cryptococcus neoformans Tu259-1</name>
    <dbReference type="NCBI Taxonomy" id="1230072"/>
    <lineage>
        <taxon>Eukaryota</taxon>
        <taxon>Fungi</taxon>
        <taxon>Dikarya</taxon>
        <taxon>Basidiomycota</taxon>
        <taxon>Agaricomycotina</taxon>
        <taxon>Tremellomycetes</taxon>
        <taxon>Tremellales</taxon>
        <taxon>Cryptococcaceae</taxon>
        <taxon>Cryptococcus</taxon>
        <taxon>Cryptococcus neoformans species complex</taxon>
    </lineage>
</organism>
<feature type="compositionally biased region" description="Polar residues" evidence="1">
    <location>
        <begin position="56"/>
        <end position="69"/>
    </location>
</feature>
<dbReference type="EMBL" id="AMKT01000094">
    <property type="protein sequence ID" value="OXG11863.1"/>
    <property type="molecule type" value="Genomic_DNA"/>
</dbReference>
<evidence type="ECO:0000256" key="1">
    <source>
        <dbReference type="SAM" id="MobiDB-lite"/>
    </source>
</evidence>
<reference evidence="2 3" key="1">
    <citation type="submission" date="2017-06" db="EMBL/GenBank/DDBJ databases">
        <title>Global population genomics of the pathogenic fungus Cryptococcus neoformans var. grubii.</title>
        <authorList>
            <person name="Cuomo C."/>
            <person name="Litvintseva A."/>
            <person name="Chen Y."/>
            <person name="Young S."/>
            <person name="Zeng Q."/>
            <person name="Chapman S."/>
            <person name="Gujja S."/>
            <person name="Saif S."/>
            <person name="Birren B."/>
        </authorList>
    </citation>
    <scope>NUCLEOTIDE SEQUENCE [LARGE SCALE GENOMIC DNA]</scope>
    <source>
        <strain evidence="2 3">Tu259-1</strain>
    </source>
</reference>
<accession>A0A854Q6D5</accession>
<name>A0A854Q6D5_CRYNE</name>
<evidence type="ECO:0000313" key="2">
    <source>
        <dbReference type="EMBL" id="OXG11863.1"/>
    </source>
</evidence>
<comment type="caution">
    <text evidence="2">The sequence shown here is derived from an EMBL/GenBank/DDBJ whole genome shotgun (WGS) entry which is preliminary data.</text>
</comment>
<dbReference type="AlphaFoldDB" id="A0A854Q6D5"/>
<proteinExistence type="predicted"/>
<dbReference type="OrthoDB" id="10402678at2759"/>